<evidence type="ECO:0000313" key="3">
    <source>
        <dbReference type="Proteomes" id="UP000182841"/>
    </source>
</evidence>
<gene>
    <name evidence="2" type="ORF">SAMN05421870_101660</name>
</gene>
<dbReference type="Proteomes" id="UP000182841">
    <property type="component" value="Unassembled WGS sequence"/>
</dbReference>
<evidence type="ECO:0000256" key="1">
    <source>
        <dbReference type="SAM" id="MobiDB-lite"/>
    </source>
</evidence>
<keyword evidence="3" id="KW-1185">Reference proteome</keyword>
<protein>
    <submittedName>
        <fullName evidence="2">Uncharacterized protein</fullName>
    </submittedName>
</protein>
<dbReference type="STRING" id="943816.AN217_16235"/>
<name>A0A1H9NTW5_9ACTN</name>
<dbReference type="AlphaFoldDB" id="A0A1H9NTW5"/>
<proteinExistence type="predicted"/>
<feature type="region of interest" description="Disordered" evidence="1">
    <location>
        <begin position="183"/>
        <end position="208"/>
    </location>
</feature>
<accession>A0A1H9NTW5</accession>
<dbReference type="EMBL" id="FOGO01000001">
    <property type="protein sequence ID" value="SER39338.1"/>
    <property type="molecule type" value="Genomic_DNA"/>
</dbReference>
<organism evidence="2 3">
    <name type="scientific">Streptomyces qinglanensis</name>
    <dbReference type="NCBI Taxonomy" id="943816"/>
    <lineage>
        <taxon>Bacteria</taxon>
        <taxon>Bacillati</taxon>
        <taxon>Actinomycetota</taxon>
        <taxon>Actinomycetes</taxon>
        <taxon>Kitasatosporales</taxon>
        <taxon>Streptomycetaceae</taxon>
        <taxon>Streptomyces</taxon>
    </lineage>
</organism>
<evidence type="ECO:0000313" key="2">
    <source>
        <dbReference type="EMBL" id="SER39338.1"/>
    </source>
</evidence>
<sequence length="208" mass="22775">MNPCGGTLGFPGAPGGVSPHFGGAVCVMRPPYVQEHHAPRHTGVIKGGVKRSLPAIEQRLRQEVRTNHERCPATSDFRHRDEAPFVGASREAETHLEHLAITRKTLTGLAERLPAVPPALPEHPDCPRILGVLNDATGPLRARDVCEALDHELLPKTIEGTRAKRKRLVKLGILTEIDMGSFARRQEPTEAPRPAILPQPHWETDIAS</sequence>
<reference evidence="3" key="1">
    <citation type="submission" date="2016-10" db="EMBL/GenBank/DDBJ databases">
        <authorList>
            <person name="Varghese N."/>
            <person name="Submissions S."/>
        </authorList>
    </citation>
    <scope>NUCLEOTIDE SEQUENCE [LARGE SCALE GENOMIC DNA]</scope>
    <source>
        <strain evidence="3">CGMCC 4.6825</strain>
    </source>
</reference>